<proteinExistence type="predicted"/>
<keyword evidence="3" id="KW-0597">Phosphoprotein</keyword>
<dbReference type="InterPro" id="IPR045851">
    <property type="entry name" value="AMP-bd_C_sf"/>
</dbReference>
<feature type="domain" description="Carrier" evidence="5">
    <location>
        <begin position="979"/>
        <end position="1055"/>
    </location>
</feature>
<dbReference type="Pfam" id="PF13193">
    <property type="entry name" value="AMP-binding_C"/>
    <property type="match status" value="1"/>
</dbReference>
<dbReference type="SUPFAM" id="SSF52777">
    <property type="entry name" value="CoA-dependent acyltransferases"/>
    <property type="match status" value="2"/>
</dbReference>
<dbReference type="CDD" id="cd05930">
    <property type="entry name" value="A_NRPS"/>
    <property type="match status" value="1"/>
</dbReference>
<comment type="caution">
    <text evidence="6">The sequence shown here is derived from an EMBL/GenBank/DDBJ whole genome shotgun (WGS) entry which is preliminary data.</text>
</comment>
<organism evidence="6 7">
    <name type="scientific">Micromonospora humidisoli</name>
    <dbReference type="NCBI Taxonomy" id="2807622"/>
    <lineage>
        <taxon>Bacteria</taxon>
        <taxon>Bacillati</taxon>
        <taxon>Actinomycetota</taxon>
        <taxon>Actinomycetes</taxon>
        <taxon>Micromonosporales</taxon>
        <taxon>Micromonosporaceae</taxon>
        <taxon>Micromonospora</taxon>
    </lineage>
</organism>
<dbReference type="RefSeq" id="WP_204961859.1">
    <property type="nucleotide sequence ID" value="NZ_JAFEUO010000011.1"/>
</dbReference>
<dbReference type="PROSITE" id="PS50075">
    <property type="entry name" value="CARRIER"/>
    <property type="match status" value="1"/>
</dbReference>
<gene>
    <name evidence="6" type="ORF">JQN84_29485</name>
</gene>
<dbReference type="EMBL" id="JAFEUO010000011">
    <property type="protein sequence ID" value="MBM7086671.1"/>
    <property type="molecule type" value="Genomic_DNA"/>
</dbReference>
<name>A0ABS2JLZ1_9ACTN</name>
<dbReference type="NCBIfam" id="TIGR01733">
    <property type="entry name" value="AA-adenyl-dom"/>
    <property type="match status" value="1"/>
</dbReference>
<reference evidence="6 7" key="1">
    <citation type="submission" date="2021-02" db="EMBL/GenBank/DDBJ databases">
        <authorList>
            <person name="Lee D.-H."/>
        </authorList>
    </citation>
    <scope>NUCLEOTIDE SEQUENCE [LARGE SCALE GENOMIC DNA]</scope>
    <source>
        <strain evidence="6 7">MMS20-R2-29</strain>
    </source>
</reference>
<dbReference type="PANTHER" id="PTHR45527">
    <property type="entry name" value="NONRIBOSOMAL PEPTIDE SYNTHETASE"/>
    <property type="match status" value="1"/>
</dbReference>
<dbReference type="PROSITE" id="PS00455">
    <property type="entry name" value="AMP_BINDING"/>
    <property type="match status" value="1"/>
</dbReference>
<dbReference type="Proteomes" id="UP000809587">
    <property type="component" value="Unassembled WGS sequence"/>
</dbReference>
<keyword evidence="2" id="KW-0596">Phosphopantetheine</keyword>
<dbReference type="InterPro" id="IPR036736">
    <property type="entry name" value="ACP-like_sf"/>
</dbReference>
<evidence type="ECO:0000256" key="1">
    <source>
        <dbReference type="ARBA" id="ARBA00001957"/>
    </source>
</evidence>
<dbReference type="Gene3D" id="3.30.559.10">
    <property type="entry name" value="Chloramphenicol acetyltransferase-like domain"/>
    <property type="match status" value="1"/>
</dbReference>
<dbReference type="Gene3D" id="3.30.559.30">
    <property type="entry name" value="Nonribosomal peptide synthetase, condensation domain"/>
    <property type="match status" value="1"/>
</dbReference>
<dbReference type="InterPro" id="IPR023213">
    <property type="entry name" value="CAT-like_dom_sf"/>
</dbReference>
<dbReference type="Gene3D" id="3.30.300.30">
    <property type="match status" value="1"/>
</dbReference>
<evidence type="ECO:0000256" key="4">
    <source>
        <dbReference type="SAM" id="MobiDB-lite"/>
    </source>
</evidence>
<dbReference type="InterPro" id="IPR020806">
    <property type="entry name" value="PKS_PP-bd"/>
</dbReference>
<dbReference type="InterPro" id="IPR025110">
    <property type="entry name" value="AMP-bd_C"/>
</dbReference>
<evidence type="ECO:0000256" key="2">
    <source>
        <dbReference type="ARBA" id="ARBA00022450"/>
    </source>
</evidence>
<evidence type="ECO:0000313" key="6">
    <source>
        <dbReference type="EMBL" id="MBM7086671.1"/>
    </source>
</evidence>
<dbReference type="SUPFAM" id="SSF56801">
    <property type="entry name" value="Acetyl-CoA synthetase-like"/>
    <property type="match status" value="1"/>
</dbReference>
<dbReference type="Gene3D" id="3.40.50.980">
    <property type="match status" value="2"/>
</dbReference>
<keyword evidence="7" id="KW-1185">Reference proteome</keyword>
<dbReference type="Pfam" id="PF00550">
    <property type="entry name" value="PP-binding"/>
    <property type="match status" value="1"/>
</dbReference>
<dbReference type="InterPro" id="IPR010071">
    <property type="entry name" value="AA_adenyl_dom"/>
</dbReference>
<evidence type="ECO:0000256" key="3">
    <source>
        <dbReference type="ARBA" id="ARBA00022553"/>
    </source>
</evidence>
<dbReference type="InterPro" id="IPR009081">
    <property type="entry name" value="PP-bd_ACP"/>
</dbReference>
<dbReference type="PANTHER" id="PTHR45527:SF1">
    <property type="entry name" value="FATTY ACID SYNTHASE"/>
    <property type="match status" value="1"/>
</dbReference>
<dbReference type="InterPro" id="IPR020845">
    <property type="entry name" value="AMP-binding_CS"/>
</dbReference>
<sequence>MGQGRDIDQPMTWRLPIHLQALWRQLRLFPQSPAEHLFRGYVLSGPLDIERLRDAVGCVVRRHAILRTTFREHDDGAPVAIAYDESVVDFAVINEAGSPRSTWQEILRRHAHQATWQPFNLDTEPLLRTRVVRLGTDRHGLLLIMHGLVADERSVDIICGEISTFYRAGTKRDVATLLPPPVQYAAVTLHPGTAAVPPRPAAPHQGQPWPAGTPEPVRPLADHRRRDIPDAAGRRRRFSVAHGTLTRLTAAAGPGIEPGAARPEDHDAVLLAVVCILLSRLNGQRDILLGYLVDGRNQAGDAPLIGRLAGPVPVRLDLSGVRRLADAVDLAADVLASRSTSAGVAAGSLSGAASETWPILPVTVDIAAERPHPIRLPGITVRPLDLDDVIARSELALTLRRGSHGVSGTIDYQAARFSDATVARWSGHLKTLIAKLTDDPRRPLDETSILSAAEHRRQITEWTATAREHPVRTVPELVALRTATCPDAIAVIDGREAMTYAQLAERARRLAGRLRTVGVGPDVPVAVRLPRTANLVVALLAVLQAGGAYVPVDTGYPVVRQEQILTDSGARAVITTVELDDHLPHPADRVVLHVDRDASADESPTVGDPGPHPDPANLAYILYTSGSTGRPKGVAVPHAGLSNLVAWHVERYGLTAGDHTTQVAAAGFDASVWEIWPTLTAGATLHIADDEHRLRPDLLLNWLARQRITVSFLPTPLADKVLRLPPPSGLALRALLVGGDVLRGRPRPDCGYTVVNHYGPTEASVVTTMAVVSPASAGTSPDRPPPIGRPIDNLRTYVLDDNLLPAPVGVPGELHIAGAGLARGYLGRPGHTAERFVPDPFSPVPGGRLYRTGDRVRYTPTGDIEFLGRLDHQIKLRGHRIEAAEVEVALRAHPGIEDAVVTPYEDEQGQTRLVGYITGPGAAGLATDTLREHLASRLPDYMIPSTFVPLDQLPNTAHGKIDRHSLPPVRTTTRTVRQHPRDAVEAVIAATWTQVLGQAGDIDVHDEFVALGGHSLLAGQVVSRVNAMFGVDLSIRALFDASTVETFATVVRQTGGADRVTDVARLIQQIDQLSDHDVARLLVEVGEDSGDANPIHHDGRA</sequence>
<feature type="region of interest" description="Disordered" evidence="4">
    <location>
        <begin position="195"/>
        <end position="221"/>
    </location>
</feature>
<dbReference type="InterPro" id="IPR001242">
    <property type="entry name" value="Condensation_dom"/>
</dbReference>
<accession>A0ABS2JLZ1</accession>
<dbReference type="Pfam" id="PF00501">
    <property type="entry name" value="AMP-binding"/>
    <property type="match status" value="1"/>
</dbReference>
<evidence type="ECO:0000259" key="5">
    <source>
        <dbReference type="PROSITE" id="PS50075"/>
    </source>
</evidence>
<dbReference type="Gene3D" id="1.10.1200.10">
    <property type="entry name" value="ACP-like"/>
    <property type="match status" value="1"/>
</dbReference>
<protein>
    <submittedName>
        <fullName evidence="6">Amino acid adenylation domain-containing protein</fullName>
    </submittedName>
</protein>
<dbReference type="SMART" id="SM00823">
    <property type="entry name" value="PKS_PP"/>
    <property type="match status" value="1"/>
</dbReference>
<comment type="cofactor">
    <cofactor evidence="1">
        <name>pantetheine 4'-phosphate</name>
        <dbReference type="ChEBI" id="CHEBI:47942"/>
    </cofactor>
</comment>
<dbReference type="InterPro" id="IPR000873">
    <property type="entry name" value="AMP-dep_synth/lig_dom"/>
</dbReference>
<dbReference type="Pfam" id="PF00668">
    <property type="entry name" value="Condensation"/>
    <property type="match status" value="1"/>
</dbReference>
<dbReference type="SUPFAM" id="SSF47336">
    <property type="entry name" value="ACP-like"/>
    <property type="match status" value="1"/>
</dbReference>
<evidence type="ECO:0000313" key="7">
    <source>
        <dbReference type="Proteomes" id="UP000809587"/>
    </source>
</evidence>
<dbReference type="Gene3D" id="2.30.38.10">
    <property type="entry name" value="Luciferase, Domain 3"/>
    <property type="match status" value="1"/>
</dbReference>